<feature type="domain" description="EF-hand" evidence="9">
    <location>
        <begin position="693"/>
        <end position="728"/>
    </location>
</feature>
<keyword evidence="4" id="KW-0106">Calcium</keyword>
<evidence type="ECO:0000256" key="8">
    <source>
        <dbReference type="SAM" id="SignalP"/>
    </source>
</evidence>
<dbReference type="EMBL" id="HBIU01001220">
    <property type="protein sequence ID" value="CAE0620263.1"/>
    <property type="molecule type" value="Transcribed_RNA"/>
</dbReference>
<feature type="compositionally biased region" description="Basic and acidic residues" evidence="6">
    <location>
        <begin position="619"/>
        <end position="630"/>
    </location>
</feature>
<evidence type="ECO:0000313" key="10">
    <source>
        <dbReference type="EMBL" id="CAE0620263.1"/>
    </source>
</evidence>
<feature type="transmembrane region" description="Helical" evidence="7">
    <location>
        <begin position="534"/>
        <end position="556"/>
    </location>
</feature>
<dbReference type="SUPFAM" id="SSF47473">
    <property type="entry name" value="EF-hand"/>
    <property type="match status" value="1"/>
</dbReference>
<feature type="transmembrane region" description="Helical" evidence="7">
    <location>
        <begin position="55"/>
        <end position="75"/>
    </location>
</feature>
<evidence type="ECO:0000259" key="9">
    <source>
        <dbReference type="PROSITE" id="PS50222"/>
    </source>
</evidence>
<feature type="transmembrane region" description="Helical" evidence="7">
    <location>
        <begin position="278"/>
        <end position="296"/>
    </location>
</feature>
<dbReference type="AlphaFoldDB" id="A0A6V1NHR0"/>
<feature type="transmembrane region" description="Helical" evidence="7">
    <location>
        <begin position="499"/>
        <end position="522"/>
    </location>
</feature>
<feature type="domain" description="EF-hand" evidence="9">
    <location>
        <begin position="657"/>
        <end position="692"/>
    </location>
</feature>
<comment type="similarity">
    <text evidence="2">Belongs to the centrin family.</text>
</comment>
<evidence type="ECO:0000256" key="7">
    <source>
        <dbReference type="SAM" id="Phobius"/>
    </source>
</evidence>
<reference evidence="10" key="1">
    <citation type="submission" date="2021-01" db="EMBL/GenBank/DDBJ databases">
        <authorList>
            <person name="Corre E."/>
            <person name="Pelletier E."/>
            <person name="Niang G."/>
            <person name="Scheremetjew M."/>
            <person name="Finn R."/>
            <person name="Kale V."/>
            <person name="Holt S."/>
            <person name="Cochrane G."/>
            <person name="Meng A."/>
            <person name="Brown T."/>
            <person name="Cohen L."/>
        </authorList>
    </citation>
    <scope>NUCLEOTIDE SEQUENCE</scope>
    <source>
        <strain evidence="10">CCMP3107</strain>
    </source>
</reference>
<keyword evidence="7" id="KW-0472">Membrane</keyword>
<feature type="domain" description="EF-hand" evidence="9">
    <location>
        <begin position="733"/>
        <end position="768"/>
    </location>
</feature>
<feature type="transmembrane region" description="Helical" evidence="7">
    <location>
        <begin position="96"/>
        <end position="119"/>
    </location>
</feature>
<keyword evidence="8" id="KW-0732">Signal</keyword>
<dbReference type="GO" id="GO:0016460">
    <property type="term" value="C:myosin II complex"/>
    <property type="evidence" value="ECO:0007669"/>
    <property type="project" value="TreeGrafter"/>
</dbReference>
<evidence type="ECO:0000256" key="1">
    <source>
        <dbReference type="ARBA" id="ARBA00004245"/>
    </source>
</evidence>
<evidence type="ECO:0000256" key="4">
    <source>
        <dbReference type="ARBA" id="ARBA00022837"/>
    </source>
</evidence>
<comment type="subcellular location">
    <subcellularLocation>
        <location evidence="1">Cytoplasm</location>
        <location evidence="1">Cytoskeleton</location>
    </subcellularLocation>
</comment>
<name>A0A6V1NHR0_HETAK</name>
<feature type="region of interest" description="Disordered" evidence="6">
    <location>
        <begin position="26"/>
        <end position="49"/>
    </location>
</feature>
<gene>
    <name evidence="10" type="ORF">HAKA00212_LOCUS407</name>
</gene>
<dbReference type="PANTHER" id="PTHR23048:SF59">
    <property type="entry name" value="EF-HAND SUPERFAMILY PROTEIN"/>
    <property type="match status" value="1"/>
</dbReference>
<keyword evidence="3" id="KW-0677">Repeat</keyword>
<dbReference type="GO" id="GO:0005509">
    <property type="term" value="F:calcium ion binding"/>
    <property type="evidence" value="ECO:0007669"/>
    <property type="project" value="InterPro"/>
</dbReference>
<evidence type="ECO:0000256" key="6">
    <source>
        <dbReference type="SAM" id="MobiDB-lite"/>
    </source>
</evidence>
<dbReference type="FunFam" id="1.10.238.10:FF:000001">
    <property type="entry name" value="Calmodulin 1"/>
    <property type="match status" value="1"/>
</dbReference>
<feature type="chain" id="PRO_5030160729" description="EF-hand domain-containing protein" evidence="8">
    <location>
        <begin position="24"/>
        <end position="807"/>
    </location>
</feature>
<accession>A0A6V1NHR0</accession>
<dbReference type="PROSITE" id="PS50222">
    <property type="entry name" value="EF_HAND_2"/>
    <property type="match status" value="4"/>
</dbReference>
<keyword evidence="7" id="KW-0812">Transmembrane</keyword>
<sequence>MGRLNETIMFLLSVNMMFLGVWSEETEDAETSETDADTDESGSDEEEELTPELKIAVATSIFAIITILLVISSFFEWLKDKIEESTPEKMKDVMEVLFSEMTVLGFLSLITFCISKMGYLGTISQNVYSELGEEGDDYLEELLESVHYDLFLVMVLFILQTLAMIKMGAQSEKDWVELEKNVANPEFLTNARKELRDQLEGGGPKFWQMGKRRRVQELYHIFEFASLKKEFLHGRQTAPPFEPLPEKEHLAKDFSYGDYLVVRLSKFMAEVIDMNVKTWLLLEVLLLFFYLIMYLSDLDSQVLMWAWVALGYLVTGWMMSLMKGAKWMREMHINPADMPSAYNNYHSEAARFHRRDSIMSDDSVIPPKPPAAAAKTSPFGARAFVDKLFSKKPTGGGAIRDQRGGAGYSAINEGGRGLHKDKLGDAHPWREETKKGILDPVSKMMGHGVLEPHEVDYDNLPGWCHLVPVQEKRTGIRALLLGKAPNRQQMLYAFQCNGFYAQLLSVRILLFTHAVYFSVLILEFYDDAYLHYGATGFCVFFAVALLPSLMFFGVALPTIKDVVHMGNIGCLRKKKDIAYVIREQKTKKALKTLILLKNLQMKLSADTSAGGGEGSDIDESSHSMSSERKSQLLHQMSRKDVTKEERMRNIRDEMGHDAFDEIGRMFDLYDSDGGGEIDSGELADLMRSLGKVMDEVEAKDMMKHLDIDGDGTVSKEEFMLWHMEQIRNPPEMEPEEVARQIFKIFDDDGSDSITIQEFKDVLDRFKVDLSIDEITDLARELDVDGDGTISEEEFAALLVKHADEVIG</sequence>
<feature type="signal peptide" evidence="8">
    <location>
        <begin position="1"/>
        <end position="23"/>
    </location>
</feature>
<feature type="transmembrane region" description="Helical" evidence="7">
    <location>
        <begin position="302"/>
        <end position="322"/>
    </location>
</feature>
<dbReference type="InterPro" id="IPR050230">
    <property type="entry name" value="CALM/Myosin/TropC-like"/>
</dbReference>
<dbReference type="InterPro" id="IPR011992">
    <property type="entry name" value="EF-hand-dom_pair"/>
</dbReference>
<feature type="domain" description="EF-hand" evidence="9">
    <location>
        <begin position="769"/>
        <end position="804"/>
    </location>
</feature>
<dbReference type="CDD" id="cd00051">
    <property type="entry name" value="EFh"/>
    <property type="match status" value="2"/>
</dbReference>
<dbReference type="Pfam" id="PF13499">
    <property type="entry name" value="EF-hand_7"/>
    <property type="match status" value="2"/>
</dbReference>
<dbReference type="InterPro" id="IPR018247">
    <property type="entry name" value="EF_Hand_1_Ca_BS"/>
</dbReference>
<evidence type="ECO:0000256" key="3">
    <source>
        <dbReference type="ARBA" id="ARBA00022737"/>
    </source>
</evidence>
<protein>
    <recommendedName>
        <fullName evidence="9">EF-hand domain-containing protein</fullName>
    </recommendedName>
</protein>
<evidence type="ECO:0000256" key="5">
    <source>
        <dbReference type="ARBA" id="ARBA00023212"/>
    </source>
</evidence>
<dbReference type="PANTHER" id="PTHR23048">
    <property type="entry name" value="MYOSIN LIGHT CHAIN 1, 3"/>
    <property type="match status" value="1"/>
</dbReference>
<evidence type="ECO:0000256" key="2">
    <source>
        <dbReference type="ARBA" id="ARBA00005253"/>
    </source>
</evidence>
<organism evidence="10">
    <name type="scientific">Heterosigma akashiwo</name>
    <name type="common">Chromophytic alga</name>
    <name type="synonym">Heterosigma carterae</name>
    <dbReference type="NCBI Taxonomy" id="2829"/>
    <lineage>
        <taxon>Eukaryota</taxon>
        <taxon>Sar</taxon>
        <taxon>Stramenopiles</taxon>
        <taxon>Ochrophyta</taxon>
        <taxon>Raphidophyceae</taxon>
        <taxon>Chattonellales</taxon>
        <taxon>Chattonellaceae</taxon>
        <taxon>Heterosigma</taxon>
    </lineage>
</organism>
<feature type="region of interest" description="Disordered" evidence="6">
    <location>
        <begin position="606"/>
        <end position="645"/>
    </location>
</feature>
<dbReference type="Gene3D" id="1.10.238.10">
    <property type="entry name" value="EF-hand"/>
    <property type="match status" value="2"/>
</dbReference>
<dbReference type="SMART" id="SM00054">
    <property type="entry name" value="EFh"/>
    <property type="match status" value="4"/>
</dbReference>
<keyword evidence="7" id="KW-1133">Transmembrane helix</keyword>
<dbReference type="PROSITE" id="PS00018">
    <property type="entry name" value="EF_HAND_1"/>
    <property type="match status" value="4"/>
</dbReference>
<keyword evidence="5" id="KW-0206">Cytoskeleton</keyword>
<keyword evidence="5" id="KW-0963">Cytoplasm</keyword>
<dbReference type="InterPro" id="IPR002048">
    <property type="entry name" value="EF_hand_dom"/>
</dbReference>
<proteinExistence type="inferred from homology"/>